<dbReference type="AlphaFoldDB" id="B5ECB7"/>
<dbReference type="SUPFAM" id="SSF50475">
    <property type="entry name" value="FMN-binding split barrel"/>
    <property type="match status" value="1"/>
</dbReference>
<organism evidence="2 3">
    <name type="scientific">Citrifermentans bemidjiense (strain ATCC BAA-1014 / DSM 16622 / JCM 12645 / Bem)</name>
    <name type="common">Geobacter bemidjiensis</name>
    <dbReference type="NCBI Taxonomy" id="404380"/>
    <lineage>
        <taxon>Bacteria</taxon>
        <taxon>Pseudomonadati</taxon>
        <taxon>Thermodesulfobacteriota</taxon>
        <taxon>Desulfuromonadia</taxon>
        <taxon>Geobacterales</taxon>
        <taxon>Geobacteraceae</taxon>
        <taxon>Citrifermentans</taxon>
    </lineage>
</organism>
<dbReference type="Proteomes" id="UP000008825">
    <property type="component" value="Chromosome"/>
</dbReference>
<gene>
    <name evidence="2" type="ordered locus">Gbem_0516</name>
</gene>
<dbReference type="Pfam" id="PF01243">
    <property type="entry name" value="PNPOx_N"/>
    <property type="match status" value="1"/>
</dbReference>
<dbReference type="OrthoDB" id="1161330at2"/>
<keyword evidence="3" id="KW-1185">Reference proteome</keyword>
<dbReference type="InterPro" id="IPR012349">
    <property type="entry name" value="Split_barrel_FMN-bd"/>
</dbReference>
<proteinExistence type="predicted"/>
<sequence>MEIGKHWPMIKAVLDKAHSTNRHCAIATVSEDGTPHVTPIGSLFLRDDCTGFYIESYCQKMADNLKRNNRVCIMGINSGIGYWLKSLFSGRFPSPPGVRLYGTVSELRLGTKDEIEYFQNRVRPFRKLKGHDLLWKNMRHVREIQLQSFEPVHAAKMTQHLWL</sequence>
<dbReference type="Gene3D" id="2.30.110.10">
    <property type="entry name" value="Electron Transport, Fmn-binding Protein, Chain A"/>
    <property type="match status" value="1"/>
</dbReference>
<reference evidence="2 3" key="1">
    <citation type="submission" date="2008-07" db="EMBL/GenBank/DDBJ databases">
        <title>Complete sequence of Geobacter bemidjiensis BEM.</title>
        <authorList>
            <consortium name="US DOE Joint Genome Institute"/>
            <person name="Lucas S."/>
            <person name="Copeland A."/>
            <person name="Lapidus A."/>
            <person name="Glavina del Rio T."/>
            <person name="Dalin E."/>
            <person name="Tice H."/>
            <person name="Bruce D."/>
            <person name="Goodwin L."/>
            <person name="Pitluck S."/>
            <person name="Kiss H."/>
            <person name="Brettin T."/>
            <person name="Detter J.C."/>
            <person name="Han C."/>
            <person name="Kuske C.R."/>
            <person name="Schmutz J."/>
            <person name="Larimer F."/>
            <person name="Land M."/>
            <person name="Hauser L."/>
            <person name="Kyrpides N."/>
            <person name="Lykidis A."/>
            <person name="Lovley D."/>
            <person name="Richardson P."/>
        </authorList>
    </citation>
    <scope>NUCLEOTIDE SEQUENCE [LARGE SCALE GENOMIC DNA]</scope>
    <source>
        <strain evidence="3">ATCC BAA-1014 / DSM 16622 / JCM 12645 / Bem</strain>
    </source>
</reference>
<evidence type="ECO:0000313" key="2">
    <source>
        <dbReference type="EMBL" id="ACH37545.1"/>
    </source>
</evidence>
<dbReference type="EMBL" id="CP001124">
    <property type="protein sequence ID" value="ACH37545.1"/>
    <property type="molecule type" value="Genomic_DNA"/>
</dbReference>
<evidence type="ECO:0000259" key="1">
    <source>
        <dbReference type="Pfam" id="PF01243"/>
    </source>
</evidence>
<feature type="domain" description="Pyridoxamine 5'-phosphate oxidase N-terminal" evidence="1">
    <location>
        <begin position="20"/>
        <end position="118"/>
    </location>
</feature>
<dbReference type="eggNOG" id="COG3576">
    <property type="taxonomic scope" value="Bacteria"/>
</dbReference>
<dbReference type="InterPro" id="IPR011576">
    <property type="entry name" value="Pyridox_Oxase_N"/>
</dbReference>
<dbReference type="RefSeq" id="WP_012528952.1">
    <property type="nucleotide sequence ID" value="NC_011146.1"/>
</dbReference>
<dbReference type="KEGG" id="gbm:Gbem_0516"/>
<accession>B5ECB7</accession>
<evidence type="ECO:0000313" key="3">
    <source>
        <dbReference type="Proteomes" id="UP000008825"/>
    </source>
</evidence>
<reference evidence="2 3" key="2">
    <citation type="journal article" date="2010" name="BMC Genomics">
        <title>The genome of Geobacter bemidjiensis, exemplar for the subsurface clade of Geobacter species that predominate in Fe(III)-reducing subsurface environments.</title>
        <authorList>
            <person name="Aklujkar M."/>
            <person name="Young N.D."/>
            <person name="Holmes D."/>
            <person name="Chavan M."/>
            <person name="Risso C."/>
            <person name="Kiss H.E."/>
            <person name="Han C.S."/>
            <person name="Land M.L."/>
            <person name="Lovley D.R."/>
        </authorList>
    </citation>
    <scope>NUCLEOTIDE SEQUENCE [LARGE SCALE GENOMIC DNA]</scope>
    <source>
        <strain evidence="3">ATCC BAA-1014 / DSM 16622 / JCM 12645 / Bem</strain>
    </source>
</reference>
<dbReference type="STRING" id="404380.Gbem_0516"/>
<name>B5ECB7_CITBB</name>
<dbReference type="HOGENOM" id="CLU_136143_0_0_7"/>
<protein>
    <submittedName>
        <fullName evidence="2">Pyridoxamine-5'-phosphate oxidase-related FMN-binding protein</fullName>
    </submittedName>
</protein>